<evidence type="ECO:0000256" key="2">
    <source>
        <dbReference type="SAM" id="Phobius"/>
    </source>
</evidence>
<name>A0AAW2PNM2_9LAMI</name>
<accession>A0AAW2PNM2</accession>
<dbReference type="GO" id="GO:0004175">
    <property type="term" value="F:endopeptidase activity"/>
    <property type="evidence" value="ECO:0007669"/>
    <property type="project" value="UniProtKB-ARBA"/>
</dbReference>
<dbReference type="InterPro" id="IPR003675">
    <property type="entry name" value="Rce1/LyrA-like_dom"/>
</dbReference>
<keyword evidence="2" id="KW-1133">Transmembrane helix</keyword>
<evidence type="ECO:0000313" key="4">
    <source>
        <dbReference type="EMBL" id="KAL0357825.1"/>
    </source>
</evidence>
<feature type="region of interest" description="Disordered" evidence="1">
    <location>
        <begin position="95"/>
        <end position="116"/>
    </location>
</feature>
<reference evidence="4" key="1">
    <citation type="submission" date="2020-06" db="EMBL/GenBank/DDBJ databases">
        <authorList>
            <person name="Li T."/>
            <person name="Hu X."/>
            <person name="Zhang T."/>
            <person name="Song X."/>
            <person name="Zhang H."/>
            <person name="Dai N."/>
            <person name="Sheng W."/>
            <person name="Hou X."/>
            <person name="Wei L."/>
        </authorList>
    </citation>
    <scope>NUCLEOTIDE SEQUENCE</scope>
    <source>
        <strain evidence="4">KEN8</strain>
        <tissue evidence="4">Leaf</tissue>
    </source>
</reference>
<dbReference type="AlphaFoldDB" id="A0AAW2PNM2"/>
<dbReference type="PANTHER" id="PTHR43592">
    <property type="entry name" value="CAAX AMINO TERMINAL PROTEASE"/>
    <property type="match status" value="1"/>
</dbReference>
<dbReference type="EMBL" id="JACGWM010000008">
    <property type="protein sequence ID" value="KAL0357825.1"/>
    <property type="molecule type" value="Genomic_DNA"/>
</dbReference>
<feature type="transmembrane region" description="Helical" evidence="2">
    <location>
        <begin position="277"/>
        <end position="299"/>
    </location>
</feature>
<evidence type="ECO:0000259" key="3">
    <source>
        <dbReference type="Pfam" id="PF02517"/>
    </source>
</evidence>
<dbReference type="Pfam" id="PF02517">
    <property type="entry name" value="Rce1-like"/>
    <property type="match status" value="1"/>
</dbReference>
<keyword evidence="2" id="KW-0812">Transmembrane</keyword>
<protein>
    <recommendedName>
        <fullName evidence="3">CAAX prenyl protease 2/Lysostaphin resistance protein A-like domain-containing protein</fullName>
    </recommendedName>
</protein>
<feature type="domain" description="CAAX prenyl protease 2/Lysostaphin resistance protein A-like" evidence="3">
    <location>
        <begin position="255"/>
        <end position="342"/>
    </location>
</feature>
<sequence length="355" mass="38548">MKEYIKGYWKSCFNEASTGEAGTHCLLARLASLVTRPILGIQRTQLRNCSHVQIFGLSKKKILSQLSAYFCRTMVSVSCQHIRIGHGGRVKALAGQNQTKRSRKRGKFQKTDKDLPQRVQTQDEYDGVDTALISGVDYVEDGDMMPSSGTSDVQSTSVIVPSRTAVLQACTVTSGLIGAVGVLIRQVSHFAAREGWPVLDCSADITFSFELWHLELIAGSVILVSSCRVLLLKTLPDFAESSQAANQQVLTSLEPLDYLLVAFLPGISEELLFRGALLPLFGVNSTSIFAVAALFGVLHLGSGRKYSFAVWATFVGLVYGYATTLSSSIIVPMASHALNNLVAGVIWRYSSNSSK</sequence>
<feature type="transmembrane region" description="Helical" evidence="2">
    <location>
        <begin position="306"/>
        <end position="323"/>
    </location>
</feature>
<gene>
    <name evidence="4" type="ORF">Scaly_1468200</name>
</gene>
<dbReference type="GO" id="GO:0080120">
    <property type="term" value="P:CAAX-box protein maturation"/>
    <property type="evidence" value="ECO:0007669"/>
    <property type="project" value="UniProtKB-ARBA"/>
</dbReference>
<reference evidence="4" key="2">
    <citation type="journal article" date="2024" name="Plant">
        <title>Genomic evolution and insights into agronomic trait innovations of Sesamum species.</title>
        <authorList>
            <person name="Miao H."/>
            <person name="Wang L."/>
            <person name="Qu L."/>
            <person name="Liu H."/>
            <person name="Sun Y."/>
            <person name="Le M."/>
            <person name="Wang Q."/>
            <person name="Wei S."/>
            <person name="Zheng Y."/>
            <person name="Lin W."/>
            <person name="Duan Y."/>
            <person name="Cao H."/>
            <person name="Xiong S."/>
            <person name="Wang X."/>
            <person name="Wei L."/>
            <person name="Li C."/>
            <person name="Ma Q."/>
            <person name="Ju M."/>
            <person name="Zhao R."/>
            <person name="Li G."/>
            <person name="Mu C."/>
            <person name="Tian Q."/>
            <person name="Mei H."/>
            <person name="Zhang T."/>
            <person name="Gao T."/>
            <person name="Zhang H."/>
        </authorList>
    </citation>
    <scope>NUCLEOTIDE SEQUENCE</scope>
    <source>
        <strain evidence="4">KEN8</strain>
    </source>
</reference>
<evidence type="ECO:0000256" key="1">
    <source>
        <dbReference type="SAM" id="MobiDB-lite"/>
    </source>
</evidence>
<dbReference type="PANTHER" id="PTHR43592:SF7">
    <property type="entry name" value="CAAX AMINO TERMINAL PROTEASE FAMILY PROTEIN"/>
    <property type="match status" value="1"/>
</dbReference>
<organism evidence="4">
    <name type="scientific">Sesamum calycinum</name>
    <dbReference type="NCBI Taxonomy" id="2727403"/>
    <lineage>
        <taxon>Eukaryota</taxon>
        <taxon>Viridiplantae</taxon>
        <taxon>Streptophyta</taxon>
        <taxon>Embryophyta</taxon>
        <taxon>Tracheophyta</taxon>
        <taxon>Spermatophyta</taxon>
        <taxon>Magnoliopsida</taxon>
        <taxon>eudicotyledons</taxon>
        <taxon>Gunneridae</taxon>
        <taxon>Pentapetalae</taxon>
        <taxon>asterids</taxon>
        <taxon>lamiids</taxon>
        <taxon>Lamiales</taxon>
        <taxon>Pedaliaceae</taxon>
        <taxon>Sesamum</taxon>
    </lineage>
</organism>
<keyword evidence="2" id="KW-0472">Membrane</keyword>
<comment type="caution">
    <text evidence="4">The sequence shown here is derived from an EMBL/GenBank/DDBJ whole genome shotgun (WGS) entry which is preliminary data.</text>
</comment>
<proteinExistence type="predicted"/>